<feature type="domain" description="Serine aminopeptidase S33" evidence="1">
    <location>
        <begin position="163"/>
        <end position="363"/>
    </location>
</feature>
<sequence length="392" mass="45638">MRRHFFKNFEMEFEATRLMWYGPSGGADYGEVAAVTEKIKDGNYESWYREWRTFAADLANRAEAFQAKESQGNAFLRASRYYQAAEFFLPPGDRRKEEVYHQSVSLFYRGLTCKQLPFSQHKLAYRDVTLRTLFFRTTHSSLGVLYICGGFDALMEELYFTNVVSALANGYDVVLYEGPGQSNVIRYYQLPFEADWQHVAKVVVDFYQHHYQLKGPKIGIGISLGGLLLSRAASLDEQLFDKIVLYNYFPSMIDSIKKSLPAFLHGYLKKGFPLFLEGICSTYIRNNKFLNWQIEQAKWVFGGTGLNDLLRICQRFSEEIAYQQLTTDCLIFLAKRDNYYDYRLGQRFFANIPAENKHLILFDKETFSSELHCQNGASYDSNDQLYEWLLKK</sequence>
<dbReference type="EMBL" id="JAEEGA010000003">
    <property type="protein sequence ID" value="MBP1040737.1"/>
    <property type="molecule type" value="Genomic_DNA"/>
</dbReference>
<dbReference type="Proteomes" id="UP000674938">
    <property type="component" value="Unassembled WGS sequence"/>
</dbReference>
<dbReference type="Pfam" id="PF12146">
    <property type="entry name" value="Hydrolase_4"/>
    <property type="match status" value="1"/>
</dbReference>
<dbReference type="RefSeq" id="WP_209526050.1">
    <property type="nucleotide sequence ID" value="NZ_JAEEGA010000003.1"/>
</dbReference>
<gene>
    <name evidence="2" type="ORF">I6N95_06950</name>
</gene>
<accession>A0A940SRE7</accession>
<dbReference type="InterPro" id="IPR029058">
    <property type="entry name" value="AB_hydrolase_fold"/>
</dbReference>
<dbReference type="GO" id="GO:0016787">
    <property type="term" value="F:hydrolase activity"/>
    <property type="evidence" value="ECO:0007669"/>
    <property type="project" value="UniProtKB-KW"/>
</dbReference>
<keyword evidence="3" id="KW-1185">Reference proteome</keyword>
<keyword evidence="2" id="KW-0378">Hydrolase</keyword>
<dbReference type="InterPro" id="IPR022742">
    <property type="entry name" value="Hydrolase_4"/>
</dbReference>
<proteinExistence type="predicted"/>
<dbReference type="AlphaFoldDB" id="A0A940SRE7"/>
<organism evidence="2 3">
    <name type="scientific">Vagococcus allomyrinae</name>
    <dbReference type="NCBI Taxonomy" id="2794353"/>
    <lineage>
        <taxon>Bacteria</taxon>
        <taxon>Bacillati</taxon>
        <taxon>Bacillota</taxon>
        <taxon>Bacilli</taxon>
        <taxon>Lactobacillales</taxon>
        <taxon>Enterococcaceae</taxon>
        <taxon>Vagococcus</taxon>
    </lineage>
</organism>
<evidence type="ECO:0000259" key="1">
    <source>
        <dbReference type="Pfam" id="PF12146"/>
    </source>
</evidence>
<reference evidence="2" key="1">
    <citation type="submission" date="2020-12" db="EMBL/GenBank/DDBJ databases">
        <title>Vagococcus allomyrinae sp. nov. and Enterococcus lavae sp. nov., isolated from the larvae of Allomyrina dichotoma.</title>
        <authorList>
            <person name="Lee S.D."/>
        </authorList>
    </citation>
    <scope>NUCLEOTIDE SEQUENCE</scope>
    <source>
        <strain evidence="2">BWB3-3</strain>
    </source>
</reference>
<name>A0A940SRE7_9ENTE</name>
<evidence type="ECO:0000313" key="2">
    <source>
        <dbReference type="EMBL" id="MBP1040737.1"/>
    </source>
</evidence>
<evidence type="ECO:0000313" key="3">
    <source>
        <dbReference type="Proteomes" id="UP000674938"/>
    </source>
</evidence>
<dbReference type="Gene3D" id="3.40.50.1820">
    <property type="entry name" value="alpha/beta hydrolase"/>
    <property type="match status" value="1"/>
</dbReference>
<dbReference type="Gene3D" id="1.20.1440.110">
    <property type="entry name" value="acylaminoacyl peptidase"/>
    <property type="match status" value="1"/>
</dbReference>
<comment type="caution">
    <text evidence="2">The sequence shown here is derived from an EMBL/GenBank/DDBJ whole genome shotgun (WGS) entry which is preliminary data.</text>
</comment>
<dbReference type="SUPFAM" id="SSF53474">
    <property type="entry name" value="alpha/beta-Hydrolases"/>
    <property type="match status" value="1"/>
</dbReference>
<protein>
    <submittedName>
        <fullName evidence="2">Alpha/beta hydrolase</fullName>
    </submittedName>
</protein>